<evidence type="ECO:0000256" key="4">
    <source>
        <dbReference type="ARBA" id="ARBA00022475"/>
    </source>
</evidence>
<feature type="domain" description="ABC transmembrane type-1" evidence="9">
    <location>
        <begin position="92"/>
        <end position="296"/>
    </location>
</feature>
<dbReference type="CDD" id="cd06261">
    <property type="entry name" value="TM_PBP2"/>
    <property type="match status" value="1"/>
</dbReference>
<dbReference type="PROSITE" id="PS50928">
    <property type="entry name" value="ABC_TM1"/>
    <property type="match status" value="1"/>
</dbReference>
<reference evidence="10" key="1">
    <citation type="submission" date="2022-07" db="EMBL/GenBank/DDBJ databases">
        <title>Complete Genome Sequence of the Radioresistant Bacterium Deinococcus aetherius ST0316, Isolated from the Air Dust collected in Lower Stratosphere above Japan.</title>
        <authorList>
            <person name="Satoh K."/>
            <person name="Hagiwara K."/>
            <person name="Katsumata K."/>
            <person name="Kubo A."/>
            <person name="Yokobori S."/>
            <person name="Yamagishi A."/>
            <person name="Oono Y."/>
            <person name="Narumi I."/>
        </authorList>
    </citation>
    <scope>NUCLEOTIDE SEQUENCE</scope>
    <source>
        <strain evidence="10">ST0316</strain>
        <plasmid evidence="10">pDAETH-2</plasmid>
    </source>
</reference>
<sequence>MSRAVRVPPASDGEASHRRREALWGLLFVLPPLAVLVTLVVLPALDAVRFSLGLVPADNVSYTSGLNLVRSDVPTLQVFRDLFANPVFGRNLSLTLFVTFASMLLLAVLSYALALYGRFGVGRLRSIARTLALLPMFVPGVIAAYALITFYGDNGLFEAMLGRVGLPYETVVRRDWGVVLGSVWTGVPFAVLMLSSGLDAVSEEQIEAARDAGAGFWTVLWRVVLPLNLVPLLIVLTFTFIGVFGSFTVPYLLGPTSPQMLGVSMQLYFGSFRQPQVAVAMAVFSFVVCAFAGALYVLATTRQQGRRA</sequence>
<dbReference type="SUPFAM" id="SSF161098">
    <property type="entry name" value="MetI-like"/>
    <property type="match status" value="1"/>
</dbReference>
<comment type="similarity">
    <text evidence="2">Belongs to the binding-protein-dependent transport system permease family. CysTW subfamily.</text>
</comment>
<dbReference type="InterPro" id="IPR035906">
    <property type="entry name" value="MetI-like_sf"/>
</dbReference>
<proteinExistence type="inferred from homology"/>
<dbReference type="PANTHER" id="PTHR42929:SF1">
    <property type="entry name" value="INNER MEMBRANE ABC TRANSPORTER PERMEASE PROTEIN YDCU-RELATED"/>
    <property type="match status" value="1"/>
</dbReference>
<keyword evidence="5 8" id="KW-0812">Transmembrane</keyword>
<evidence type="ECO:0000256" key="3">
    <source>
        <dbReference type="ARBA" id="ARBA00022448"/>
    </source>
</evidence>
<keyword evidence="10" id="KW-0614">Plasmid</keyword>
<keyword evidence="11" id="KW-1185">Reference proteome</keyword>
<evidence type="ECO:0000256" key="6">
    <source>
        <dbReference type="ARBA" id="ARBA00022989"/>
    </source>
</evidence>
<keyword evidence="6 8" id="KW-1133">Transmembrane helix</keyword>
<dbReference type="Pfam" id="PF00528">
    <property type="entry name" value="BPD_transp_1"/>
    <property type="match status" value="1"/>
</dbReference>
<keyword evidence="3 8" id="KW-0813">Transport</keyword>
<evidence type="ECO:0000256" key="1">
    <source>
        <dbReference type="ARBA" id="ARBA00004651"/>
    </source>
</evidence>
<dbReference type="EMBL" id="AP026562">
    <property type="protein sequence ID" value="BDP44471.1"/>
    <property type="molecule type" value="Genomic_DNA"/>
</dbReference>
<comment type="subcellular location">
    <subcellularLocation>
        <location evidence="1 8">Cell membrane</location>
        <topology evidence="1 8">Multi-pass membrane protein</topology>
    </subcellularLocation>
</comment>
<gene>
    <name evidence="10" type="primary">potB_2</name>
    <name evidence="10" type="ORF">DAETH_44400</name>
</gene>
<evidence type="ECO:0000256" key="5">
    <source>
        <dbReference type="ARBA" id="ARBA00022692"/>
    </source>
</evidence>
<dbReference type="PANTHER" id="PTHR42929">
    <property type="entry name" value="INNER MEMBRANE ABC TRANSPORTER PERMEASE PROTEIN YDCU-RELATED-RELATED"/>
    <property type="match status" value="1"/>
</dbReference>
<evidence type="ECO:0000313" key="11">
    <source>
        <dbReference type="Proteomes" id="UP001064971"/>
    </source>
</evidence>
<dbReference type="Proteomes" id="UP001064971">
    <property type="component" value="Plasmid pDAETH-2"/>
</dbReference>
<feature type="transmembrane region" description="Helical" evidence="8">
    <location>
        <begin position="219"/>
        <end position="244"/>
    </location>
</feature>
<evidence type="ECO:0000256" key="2">
    <source>
        <dbReference type="ARBA" id="ARBA00007069"/>
    </source>
</evidence>
<name>A0ABM8AKU6_9DEIO</name>
<protein>
    <submittedName>
        <fullName evidence="10">Spermidine/putrescine ABC transporter permease</fullName>
    </submittedName>
</protein>
<feature type="transmembrane region" description="Helical" evidence="8">
    <location>
        <begin position="176"/>
        <end position="198"/>
    </location>
</feature>
<feature type="transmembrane region" description="Helical" evidence="8">
    <location>
        <begin position="94"/>
        <end position="119"/>
    </location>
</feature>
<evidence type="ECO:0000313" key="10">
    <source>
        <dbReference type="EMBL" id="BDP44471.1"/>
    </source>
</evidence>
<dbReference type="Gene3D" id="1.10.3720.10">
    <property type="entry name" value="MetI-like"/>
    <property type="match status" value="1"/>
</dbReference>
<feature type="transmembrane region" description="Helical" evidence="8">
    <location>
        <begin position="21"/>
        <end position="45"/>
    </location>
</feature>
<keyword evidence="4" id="KW-1003">Cell membrane</keyword>
<evidence type="ECO:0000259" key="9">
    <source>
        <dbReference type="PROSITE" id="PS50928"/>
    </source>
</evidence>
<evidence type="ECO:0000256" key="8">
    <source>
        <dbReference type="RuleBase" id="RU363032"/>
    </source>
</evidence>
<geneLocation type="plasmid" evidence="10 11">
    <name>pDAETH-2</name>
</geneLocation>
<organism evidence="10 11">
    <name type="scientific">Deinococcus aetherius</name>
    <dbReference type="NCBI Taxonomy" id="200252"/>
    <lineage>
        <taxon>Bacteria</taxon>
        <taxon>Thermotogati</taxon>
        <taxon>Deinococcota</taxon>
        <taxon>Deinococci</taxon>
        <taxon>Deinococcales</taxon>
        <taxon>Deinococcaceae</taxon>
        <taxon>Deinococcus</taxon>
    </lineage>
</organism>
<keyword evidence="7 8" id="KW-0472">Membrane</keyword>
<dbReference type="RefSeq" id="WP_264778301.1">
    <property type="nucleotide sequence ID" value="NZ_AP026562.1"/>
</dbReference>
<dbReference type="InterPro" id="IPR000515">
    <property type="entry name" value="MetI-like"/>
</dbReference>
<feature type="transmembrane region" description="Helical" evidence="8">
    <location>
        <begin position="131"/>
        <end position="151"/>
    </location>
</feature>
<feature type="transmembrane region" description="Helical" evidence="8">
    <location>
        <begin position="277"/>
        <end position="299"/>
    </location>
</feature>
<evidence type="ECO:0000256" key="7">
    <source>
        <dbReference type="ARBA" id="ARBA00023136"/>
    </source>
</evidence>
<accession>A0ABM8AKU6</accession>